<keyword evidence="2 5" id="KW-0560">Oxidoreductase</keyword>
<evidence type="ECO:0000313" key="6">
    <source>
        <dbReference type="EMBL" id="QOT71765.1"/>
    </source>
</evidence>
<proteinExistence type="inferred from homology"/>
<protein>
    <submittedName>
        <fullName evidence="5">2,3-butanediol dehydrogenase</fullName>
        <ecNumber evidence="5">1.1.1.76</ecNumber>
    </submittedName>
    <submittedName>
        <fullName evidence="6">Glucose 1-dehydrogenase</fullName>
        <ecNumber evidence="6">1.1.1.47</ecNumber>
    </submittedName>
</protein>
<evidence type="ECO:0000259" key="4">
    <source>
        <dbReference type="SMART" id="SM00822"/>
    </source>
</evidence>
<dbReference type="EMBL" id="BEWI01000032">
    <property type="protein sequence ID" value="GAY22553.1"/>
    <property type="molecule type" value="Genomic_DNA"/>
</dbReference>
<dbReference type="InterPro" id="IPR020904">
    <property type="entry name" value="Sc_DH/Rdtase_CS"/>
</dbReference>
<reference evidence="5 7" key="2">
    <citation type="journal article" date="2013" name="Environ. Sci. Technol.">
        <title>The 4-tert-butylphenol-utilizing bacterium Sphingobium fuliginis OMI can degrade bisphenols via phenolic ring hydroxylation and meta-cleavage pathway.</title>
        <authorList>
            <person name="Ogata Y."/>
            <person name="Goda S."/>
            <person name="Toyama T."/>
            <person name="Sei K."/>
            <person name="Ike M."/>
        </authorList>
    </citation>
    <scope>NUCLEOTIDE SEQUENCE [LARGE SCALE GENOMIC DNA]</scope>
    <source>
        <strain evidence="5 7">OMI</strain>
    </source>
</reference>
<comment type="similarity">
    <text evidence="1">Belongs to the short-chain dehydrogenases/reductases (SDR) family.</text>
</comment>
<dbReference type="AlphaFoldDB" id="A0A292ZI70"/>
<dbReference type="PRINTS" id="PR00081">
    <property type="entry name" value="GDHRDH"/>
</dbReference>
<dbReference type="Pfam" id="PF13561">
    <property type="entry name" value="adh_short_C2"/>
    <property type="match status" value="1"/>
</dbReference>
<reference evidence="6" key="6">
    <citation type="journal article" date="2021" name="Microbiol. Resour. Announc.">
        <title>Complete Genome Sequence of Sphingobium barthaii KK22, a High-Molecular-Weight Polycyclic Aromatic Hydrocarbon-Degrading Soil Bacterium.</title>
        <authorList>
            <person name="Mori J.F."/>
            <person name="Kanaly R.A."/>
        </authorList>
    </citation>
    <scope>NUCLEOTIDE SEQUENCE</scope>
    <source>
        <strain evidence="6">KK22</strain>
    </source>
</reference>
<dbReference type="GO" id="GO:0047512">
    <property type="term" value="F:(S,S)-butanediol dehydrogenase activity"/>
    <property type="evidence" value="ECO:0007669"/>
    <property type="project" value="UniProtKB-EC"/>
</dbReference>
<dbReference type="SUPFAM" id="SSF51735">
    <property type="entry name" value="NAD(P)-binding Rossmann-fold domains"/>
    <property type="match status" value="1"/>
</dbReference>
<accession>A0A292ZI70</accession>
<dbReference type="Proteomes" id="UP000221538">
    <property type="component" value="Unassembled WGS sequence"/>
</dbReference>
<gene>
    <name evidence="6" type="ORF">H5V43_00865</name>
    <name evidence="5" type="ORF">SFOMI_3110</name>
</gene>
<dbReference type="KEGG" id="sbar:H5V43_00865"/>
<dbReference type="Proteomes" id="UP000593663">
    <property type="component" value="Chromosome 1"/>
</dbReference>
<dbReference type="FunFam" id="3.40.50.720:FF:000084">
    <property type="entry name" value="Short-chain dehydrogenase reductase"/>
    <property type="match status" value="1"/>
</dbReference>
<reference evidence="5" key="4">
    <citation type="submission" date="2017-10" db="EMBL/GenBank/DDBJ databases">
        <authorList>
            <person name="Banno H."/>
            <person name="Chua N.-H."/>
        </authorList>
    </citation>
    <scope>NUCLEOTIDE SEQUENCE</scope>
    <source>
        <strain evidence="5">OMI</strain>
    </source>
</reference>
<evidence type="ECO:0000256" key="2">
    <source>
        <dbReference type="ARBA" id="ARBA00023002"/>
    </source>
</evidence>
<dbReference type="GO" id="GO:0047936">
    <property type="term" value="F:glucose 1-dehydrogenase [NAD(P)+] activity"/>
    <property type="evidence" value="ECO:0007669"/>
    <property type="project" value="UniProtKB-EC"/>
</dbReference>
<comment type="catalytic activity">
    <reaction evidence="3">
        <text>2,5-dichlorocyclohexa-2,5-dien-1,4-diol + NAD(+) = 2,5-dichlorohydroquinone + NADH + H(+)</text>
        <dbReference type="Rhea" id="RHEA:15741"/>
        <dbReference type="ChEBI" id="CHEBI:15378"/>
        <dbReference type="ChEBI" id="CHEBI:27545"/>
        <dbReference type="ChEBI" id="CHEBI:28975"/>
        <dbReference type="ChEBI" id="CHEBI:57540"/>
        <dbReference type="ChEBI" id="CHEBI:57945"/>
    </reaction>
</comment>
<evidence type="ECO:0000313" key="8">
    <source>
        <dbReference type="Proteomes" id="UP000593663"/>
    </source>
</evidence>
<dbReference type="PANTHER" id="PTHR43669:SF8">
    <property type="entry name" value="SHORT-CHAIN TYPE DEHYDROGENASE_REDUCTASE-RELATED"/>
    <property type="match status" value="1"/>
</dbReference>
<evidence type="ECO:0000256" key="1">
    <source>
        <dbReference type="ARBA" id="ARBA00006484"/>
    </source>
</evidence>
<dbReference type="PANTHER" id="PTHR43669">
    <property type="entry name" value="5-KETO-D-GLUCONATE 5-REDUCTASE"/>
    <property type="match status" value="1"/>
</dbReference>
<dbReference type="SMART" id="SM00822">
    <property type="entry name" value="PKS_KR"/>
    <property type="match status" value="1"/>
</dbReference>
<dbReference type="InterPro" id="IPR002347">
    <property type="entry name" value="SDR_fam"/>
</dbReference>
<dbReference type="PRINTS" id="PR00080">
    <property type="entry name" value="SDRFAMILY"/>
</dbReference>
<evidence type="ECO:0000256" key="3">
    <source>
        <dbReference type="ARBA" id="ARBA00051383"/>
    </source>
</evidence>
<dbReference type="RefSeq" id="WP_025547207.1">
    <property type="nucleotide sequence ID" value="NZ_BATN01000008.1"/>
</dbReference>
<organism evidence="5 7">
    <name type="scientific">Sphingobium fuliginis (strain ATCC 27551)</name>
    <dbReference type="NCBI Taxonomy" id="336203"/>
    <lineage>
        <taxon>Bacteria</taxon>
        <taxon>Pseudomonadati</taxon>
        <taxon>Pseudomonadota</taxon>
        <taxon>Alphaproteobacteria</taxon>
        <taxon>Sphingomonadales</taxon>
        <taxon>Sphingomonadaceae</taxon>
        <taxon>Sphingobium</taxon>
    </lineage>
</organism>
<feature type="domain" description="Ketoreductase" evidence="4">
    <location>
        <begin position="8"/>
        <end position="188"/>
    </location>
</feature>
<evidence type="ECO:0000313" key="5">
    <source>
        <dbReference type="EMBL" id="GAY22553.1"/>
    </source>
</evidence>
<reference evidence="5" key="3">
    <citation type="submission" date="2017-10" db="EMBL/GenBank/DDBJ databases">
        <title>Bioaugmenting a lab-scale membrane bioreactor with Sphingobium fuliginis OMI to degrade 4-tert-butylphenol.</title>
        <authorList>
            <person name="Takada K."/>
            <person name="Shiba T."/>
            <person name="Soda S."/>
            <person name="Inoue D."/>
            <person name="Miyake M."/>
            <person name="Eguchi M."/>
            <person name="Ike M."/>
        </authorList>
    </citation>
    <scope>NUCLEOTIDE SEQUENCE</scope>
    <source>
        <strain evidence="5">OMI</strain>
    </source>
</reference>
<dbReference type="Gene3D" id="3.40.50.720">
    <property type="entry name" value="NAD(P)-binding Rossmann-like Domain"/>
    <property type="match status" value="1"/>
</dbReference>
<name>A0A292ZI70_SPHSA</name>
<sequence>MSSDLSTKSIIVTGSGRGIGRAMARALAADGAQLTIADIDHAAASAVAAEIEEAGGRAIAVKVDVTDRASVRAMIAQAIAQFGRLDVMFNNAGTAQGKPFLSITEEDWHRMMTVNGLSVLICMQEVAARMIEQGQGGKIVNTGSIASKQCHEPLVHYGASKFAVAALTQGGARAFGQHGITVNAIGPGVVKTDLWDSIEGDFRAEGLTRERDEAMDNLIPQITLGRASVPEDLAGVARFLASSGSDYMTGQCLMVDGGFVFL</sequence>
<reference evidence="5 7" key="1">
    <citation type="journal article" date="2013" name="Biodegradation">
        <title>Occurrence of 4-tert-butylphenol (4-t-BP) biodegradation in an aquatic sample caused by the presence of Spirodela polyrrhiza and isolation of a 4-t-BP-utilizing bacterium.</title>
        <authorList>
            <person name="Ogata Y."/>
            <person name="Toyama T."/>
            <person name="Yu N."/>
            <person name="Wang X."/>
            <person name="Sei K."/>
            <person name="Ike M."/>
        </authorList>
    </citation>
    <scope>NUCLEOTIDE SEQUENCE [LARGE SCALE GENOMIC DNA]</scope>
    <source>
        <strain evidence="5 7">OMI</strain>
    </source>
</reference>
<dbReference type="EMBL" id="CP060035">
    <property type="protein sequence ID" value="QOT71765.1"/>
    <property type="molecule type" value="Genomic_DNA"/>
</dbReference>
<evidence type="ECO:0000313" key="7">
    <source>
        <dbReference type="Proteomes" id="UP000221538"/>
    </source>
</evidence>
<dbReference type="InterPro" id="IPR057326">
    <property type="entry name" value="KR_dom"/>
</dbReference>
<dbReference type="NCBIfam" id="NF005559">
    <property type="entry name" value="PRK07231.1"/>
    <property type="match status" value="1"/>
</dbReference>
<dbReference type="EC" id="1.1.1.47" evidence="6"/>
<dbReference type="PROSITE" id="PS00061">
    <property type="entry name" value="ADH_SHORT"/>
    <property type="match status" value="1"/>
</dbReference>
<dbReference type="EC" id="1.1.1.76" evidence="5"/>
<reference evidence="8" key="5">
    <citation type="submission" date="2020-08" db="EMBL/GenBank/DDBJ databases">
        <title>Complete genome sequence of Sphingobium barthaii strain KK22, a high-molecular-weight polycyclic aromatic hydrocarbon-degrading soil bacterium.</title>
        <authorList>
            <person name="Mori J.F."/>
            <person name="Kanaly R.A."/>
        </authorList>
    </citation>
    <scope>NUCLEOTIDE SEQUENCE [LARGE SCALE GENOMIC DNA]</scope>
    <source>
        <strain evidence="8">KK22</strain>
    </source>
</reference>
<dbReference type="InterPro" id="IPR036291">
    <property type="entry name" value="NAD(P)-bd_dom_sf"/>
</dbReference>